<protein>
    <submittedName>
        <fullName evidence="1">Uncharacterized protein</fullName>
    </submittedName>
</protein>
<dbReference type="RefSeq" id="WP_321104389.1">
    <property type="nucleotide sequence ID" value="NZ_JAXHPO010000050.1"/>
</dbReference>
<evidence type="ECO:0000313" key="1">
    <source>
        <dbReference type="EMBL" id="MDY6551120.1"/>
    </source>
</evidence>
<accession>A0ABU5GKQ2</accession>
<keyword evidence="2" id="KW-1185">Reference proteome</keyword>
<name>A0ABU5GKQ2_9GAMM</name>
<sequence>MRCKPKPATAWQLRFDGYYPGYVRAYQELSAQQQQAYQTNKALWLIEITEQKTEKLLAYMTEARRNIDSSDYARIGEIIKNDERMLNYLKCDSILAHKNDHLEAQRASYLSCRKNFDEIKERIKAVTSSTYQSSDGVQSRLVHHSYKPELRPKQENNLNVDFDF</sequence>
<gene>
    <name evidence="1" type="ORF">SKM48_10240</name>
</gene>
<dbReference type="Proteomes" id="UP001284094">
    <property type="component" value="Unassembled WGS sequence"/>
</dbReference>
<evidence type="ECO:0000313" key="2">
    <source>
        <dbReference type="Proteomes" id="UP001284094"/>
    </source>
</evidence>
<comment type="caution">
    <text evidence="1">The sequence shown here is derived from an EMBL/GenBank/DDBJ whole genome shotgun (WGS) entry which is preliminary data.</text>
</comment>
<dbReference type="EMBL" id="JAXHPO010000050">
    <property type="protein sequence ID" value="MDY6551120.1"/>
    <property type="molecule type" value="Genomic_DNA"/>
</dbReference>
<reference evidence="1 2" key="1">
    <citation type="journal article" date="2024" name="Syst. Appl. Microbiol.">
        <title>Evidence for the occurrence of Acinetobacter faecalis in cattle feces and its emended description.</title>
        <authorList>
            <person name="Kyselkova M."/>
            <person name="Xanthopoulou K."/>
            <person name="Shestivska V."/>
            <person name="Spanelova P."/>
            <person name="Maixnerova M."/>
            <person name="Higgins P.G."/>
            <person name="Nemec A."/>
        </authorList>
    </citation>
    <scope>NUCLEOTIDE SEQUENCE [LARGE SCALE GENOMIC DNA]</scope>
    <source>
        <strain evidence="1 2">ANC 7225</strain>
    </source>
</reference>
<organism evidence="1 2">
    <name type="scientific">Acinetobacter faecalis</name>
    <dbReference type="NCBI Taxonomy" id="2665161"/>
    <lineage>
        <taxon>Bacteria</taxon>
        <taxon>Pseudomonadati</taxon>
        <taxon>Pseudomonadota</taxon>
        <taxon>Gammaproteobacteria</taxon>
        <taxon>Moraxellales</taxon>
        <taxon>Moraxellaceae</taxon>
        <taxon>Acinetobacter</taxon>
    </lineage>
</organism>
<proteinExistence type="predicted"/>